<accession>A0ABW3B422</accession>
<dbReference type="Pfam" id="PF19313">
    <property type="entry name" value="DUF5916"/>
    <property type="match status" value="1"/>
</dbReference>
<comment type="caution">
    <text evidence="3">The sequence shown here is derived from an EMBL/GenBank/DDBJ whole genome shotgun (WGS) entry which is preliminary data.</text>
</comment>
<organism evidence="3 4">
    <name type="scientific">Maribacter chungangensis</name>
    <dbReference type="NCBI Taxonomy" id="1069117"/>
    <lineage>
        <taxon>Bacteria</taxon>
        <taxon>Pseudomonadati</taxon>
        <taxon>Bacteroidota</taxon>
        <taxon>Flavobacteriia</taxon>
        <taxon>Flavobacteriales</taxon>
        <taxon>Flavobacteriaceae</taxon>
        <taxon>Maribacter</taxon>
    </lineage>
</organism>
<feature type="chain" id="PRO_5047501690" evidence="1">
    <location>
        <begin position="18"/>
        <end position="733"/>
    </location>
</feature>
<evidence type="ECO:0000313" key="4">
    <source>
        <dbReference type="Proteomes" id="UP001597012"/>
    </source>
</evidence>
<dbReference type="Proteomes" id="UP001597012">
    <property type="component" value="Unassembled WGS sequence"/>
</dbReference>
<dbReference type="Gene3D" id="2.60.40.1190">
    <property type="match status" value="1"/>
</dbReference>
<dbReference type="InterPro" id="IPR045670">
    <property type="entry name" value="DUF5916"/>
</dbReference>
<protein>
    <submittedName>
        <fullName evidence="3">DUF5916 domain-containing protein</fullName>
    </submittedName>
</protein>
<proteinExistence type="predicted"/>
<feature type="domain" description="DUF5916" evidence="2">
    <location>
        <begin position="237"/>
        <end position="644"/>
    </location>
</feature>
<evidence type="ECO:0000259" key="2">
    <source>
        <dbReference type="Pfam" id="PF19313"/>
    </source>
</evidence>
<feature type="signal peptide" evidence="1">
    <location>
        <begin position="1"/>
        <end position="17"/>
    </location>
</feature>
<dbReference type="CDD" id="cd09618">
    <property type="entry name" value="CBM9_like_2"/>
    <property type="match status" value="1"/>
</dbReference>
<evidence type="ECO:0000313" key="3">
    <source>
        <dbReference type="EMBL" id="MFD0798071.1"/>
    </source>
</evidence>
<evidence type="ECO:0000256" key="1">
    <source>
        <dbReference type="SAM" id="SignalP"/>
    </source>
</evidence>
<name>A0ABW3B422_9FLAO</name>
<keyword evidence="4" id="KW-1185">Reference proteome</keyword>
<dbReference type="SUPFAM" id="SSF49344">
    <property type="entry name" value="CBD9-like"/>
    <property type="match status" value="1"/>
</dbReference>
<dbReference type="RefSeq" id="WP_379934634.1">
    <property type="nucleotide sequence ID" value="NZ_JBHTHY010000007.1"/>
</dbReference>
<sequence length="733" mass="84127">MLRFVSMVVFLCTFLTAFSQKEQKSFTVPFISETITPDGVLDEPIWAKSSDGAVEFWEYFPLDSVQASKQSSIKILYDDKNLYVGIKAYSSGKKYATTSLQRDFRGSGSDSFSLVFDTFNDGTNAFLFGINPYGVRREALIANGGTSQNDFNLSWDMKWRGDAKIYDDYFTAEMVIPLTSLKFEEGATKWRFNSYRIETQSNERSTWTRIPQNQLIYNLAFMGDMVFEKPLGKSRTPLALIPYVNGITARDFDNGKNLDNFKVGADAKISVGNSLNLDLTLNPDFSTVEVDNFITNLTRFEIALPERRQFFIDNNDLFASFGNGFDFSPFFSRRIGIARDTAGNTIENNLIGGARLSGKITKDLRVGLLNIQTAEDLENRIPSNNNTMLALQQRLFSRSNIGVFFINKQSFKDYDFVEREDEYNRVLGVDYNLASKDNTWNGSFIVHKSYQPDDNEGNLASSALIRYNTRKFNVFAKGTFVDEDFRSDLGFVRRTDLFKTLLSAERVFWPKKGIVQNHALRSFTNIRWSPSRNFQNTDYDLQGSYEVQFNNQSQARIEYTNSFTFLFDSFDPTRTQGAVELPANQNYHYNSVEAGYQSDQRKLFSYEIESSVGRFFNGNRFSLEGGMAMRFQPKALVSLLFNYDQIDLPNPFPSAAIWLISPKVDITFSKSIFWSTLIQYSNQRDNLGINSRLQWRFAPLSDLFIVYNDNYSVDVFAPRFRSINLKLSYWLNI</sequence>
<reference evidence="4" key="1">
    <citation type="journal article" date="2019" name="Int. J. Syst. Evol. Microbiol.">
        <title>The Global Catalogue of Microorganisms (GCM) 10K type strain sequencing project: providing services to taxonomists for standard genome sequencing and annotation.</title>
        <authorList>
            <consortium name="The Broad Institute Genomics Platform"/>
            <consortium name="The Broad Institute Genome Sequencing Center for Infectious Disease"/>
            <person name="Wu L."/>
            <person name="Ma J."/>
        </authorList>
    </citation>
    <scope>NUCLEOTIDE SEQUENCE [LARGE SCALE GENOMIC DNA]</scope>
    <source>
        <strain evidence="4">CCUG 61948</strain>
    </source>
</reference>
<dbReference type="EMBL" id="JBHTHY010000007">
    <property type="protein sequence ID" value="MFD0798071.1"/>
    <property type="molecule type" value="Genomic_DNA"/>
</dbReference>
<keyword evidence="1" id="KW-0732">Signal</keyword>
<gene>
    <name evidence="3" type="ORF">ACFQZJ_11395</name>
</gene>